<dbReference type="GO" id="GO:0005886">
    <property type="term" value="C:plasma membrane"/>
    <property type="evidence" value="ECO:0007669"/>
    <property type="project" value="UniProtKB-SubCell"/>
</dbReference>
<name>A0AAU7JBE8_9HYPH</name>
<dbReference type="InterPro" id="IPR043428">
    <property type="entry name" value="LivM-like"/>
</dbReference>
<protein>
    <submittedName>
        <fullName evidence="7">Branched-chain amino acid ABC transporter permease</fullName>
    </submittedName>
</protein>
<evidence type="ECO:0000313" key="7">
    <source>
        <dbReference type="EMBL" id="XBO37389.1"/>
    </source>
</evidence>
<feature type="transmembrane region" description="Helical" evidence="6">
    <location>
        <begin position="31"/>
        <end position="60"/>
    </location>
</feature>
<sequence>MSLDQTSRAPAVAVAPLARIRILELARRHRVLLAALFLLVFPLLVPFKALAVMILIYGLYALGFNLLFGYLGLLSFGHSALFGTGAYLCGIAIVHFGAPWFVAVAVGTIAGVIMACVIGALAIRTRGIYFAMVTLALSQCVYYLFYQAVGWTGGENGLRGIDVRTINLFGLTLDFLNPLTRYYVIAAFVIAAMFVLSRILASPFGAVIEAVRENEARARASGYDVVKARLLTFVLSGGFCGLAGALLALHLSIVPIETLHYETSGLAVMMCLLGGMGTFFGPFVGAAVFLLLENLVSIWTVHWQLLVGAAFVVCVLFFPRGIWGTILHWMER</sequence>
<evidence type="ECO:0000256" key="2">
    <source>
        <dbReference type="ARBA" id="ARBA00022475"/>
    </source>
</evidence>
<keyword evidence="5 6" id="KW-0472">Membrane</keyword>
<dbReference type="GO" id="GO:0015658">
    <property type="term" value="F:branched-chain amino acid transmembrane transporter activity"/>
    <property type="evidence" value="ECO:0007669"/>
    <property type="project" value="InterPro"/>
</dbReference>
<evidence type="ECO:0000256" key="1">
    <source>
        <dbReference type="ARBA" id="ARBA00004651"/>
    </source>
</evidence>
<dbReference type="PANTHER" id="PTHR30482">
    <property type="entry name" value="HIGH-AFFINITY BRANCHED-CHAIN AMINO ACID TRANSPORT SYSTEM PERMEASE"/>
    <property type="match status" value="1"/>
</dbReference>
<dbReference type="PANTHER" id="PTHR30482:SF17">
    <property type="entry name" value="ABC TRANSPORTER ATP-BINDING PROTEIN"/>
    <property type="match status" value="1"/>
</dbReference>
<dbReference type="AlphaFoldDB" id="A0AAU7JBE8"/>
<accession>A0AAU7JBE8</accession>
<dbReference type="CDD" id="cd06581">
    <property type="entry name" value="TM_PBP1_LivM_like"/>
    <property type="match status" value="1"/>
</dbReference>
<reference evidence="7" key="1">
    <citation type="submission" date="2024-05" db="EMBL/GenBank/DDBJ databases">
        <authorList>
            <person name="Kim S."/>
            <person name="Heo J."/>
            <person name="Choi H."/>
            <person name="Choi Y."/>
            <person name="Kwon S.-W."/>
            <person name="Kim Y."/>
        </authorList>
    </citation>
    <scope>NUCLEOTIDE SEQUENCE</scope>
    <source>
        <strain evidence="7">KACC 23698</strain>
    </source>
</reference>
<comment type="subcellular location">
    <subcellularLocation>
        <location evidence="1">Cell membrane</location>
        <topology evidence="1">Multi-pass membrane protein</topology>
    </subcellularLocation>
</comment>
<feature type="transmembrane region" description="Helical" evidence="6">
    <location>
        <begin position="100"/>
        <end position="121"/>
    </location>
</feature>
<dbReference type="Pfam" id="PF02653">
    <property type="entry name" value="BPD_transp_2"/>
    <property type="match status" value="1"/>
</dbReference>
<feature type="transmembrane region" description="Helical" evidence="6">
    <location>
        <begin position="303"/>
        <end position="323"/>
    </location>
</feature>
<dbReference type="InterPro" id="IPR001851">
    <property type="entry name" value="ABC_transp_permease"/>
</dbReference>
<evidence type="ECO:0000256" key="3">
    <source>
        <dbReference type="ARBA" id="ARBA00022692"/>
    </source>
</evidence>
<feature type="transmembrane region" description="Helical" evidence="6">
    <location>
        <begin position="128"/>
        <end position="146"/>
    </location>
</feature>
<organism evidence="7">
    <name type="scientific">Alsobacter sp. KACC 23698</name>
    <dbReference type="NCBI Taxonomy" id="3149229"/>
    <lineage>
        <taxon>Bacteria</taxon>
        <taxon>Pseudomonadati</taxon>
        <taxon>Pseudomonadota</taxon>
        <taxon>Alphaproteobacteria</taxon>
        <taxon>Hyphomicrobiales</taxon>
        <taxon>Alsobacteraceae</taxon>
        <taxon>Alsobacter</taxon>
    </lineage>
</organism>
<feature type="transmembrane region" description="Helical" evidence="6">
    <location>
        <begin position="182"/>
        <end position="209"/>
    </location>
</feature>
<keyword evidence="2" id="KW-1003">Cell membrane</keyword>
<feature type="transmembrane region" description="Helical" evidence="6">
    <location>
        <begin position="67"/>
        <end position="94"/>
    </location>
</feature>
<feature type="transmembrane region" description="Helical" evidence="6">
    <location>
        <begin position="230"/>
        <end position="254"/>
    </location>
</feature>
<evidence type="ECO:0000256" key="5">
    <source>
        <dbReference type="ARBA" id="ARBA00023136"/>
    </source>
</evidence>
<gene>
    <name evidence="7" type="ORF">ABEG18_16840</name>
</gene>
<proteinExistence type="predicted"/>
<evidence type="ECO:0000256" key="4">
    <source>
        <dbReference type="ARBA" id="ARBA00022989"/>
    </source>
</evidence>
<keyword evidence="4 6" id="KW-1133">Transmembrane helix</keyword>
<evidence type="ECO:0000256" key="6">
    <source>
        <dbReference type="SAM" id="Phobius"/>
    </source>
</evidence>
<dbReference type="RefSeq" id="WP_406854209.1">
    <property type="nucleotide sequence ID" value="NZ_CP157484.1"/>
</dbReference>
<keyword evidence="3 6" id="KW-0812">Transmembrane</keyword>
<feature type="transmembrane region" description="Helical" evidence="6">
    <location>
        <begin position="266"/>
        <end position="291"/>
    </location>
</feature>
<dbReference type="EMBL" id="CP157484">
    <property type="protein sequence ID" value="XBO37389.1"/>
    <property type="molecule type" value="Genomic_DNA"/>
</dbReference>